<sequence length="276" mass="31424">MVIKKVIAILSLSTIILMSCLSTDTQMINLEKVKSTHKEKNSVENSENLKKFVDSKPVIDAMKMNKMKKLIYVMDPHCGWCYGNSKNIETVAEQFKDKLNIQLMVGGMWLEGNAPNGGEEFSRFIAKHSPQMEATTGAFVSSIFFELTKDSTYTFSSLEPCCAINLVKELKPNMAITFAKEVQKAIFAEGKRLDNIETYLPIIKGLNINAKQFQLRWMKDDNLSKTKEEFDYTKQLVNGFPTLLLYDENQIQIIASGYFNTKQIIEKIKNLTTIKN</sequence>
<accession>A0A1E5SJ49</accession>
<organism evidence="2 3">
    <name type="scientific">Flavivirga aquatica</name>
    <dbReference type="NCBI Taxonomy" id="1849968"/>
    <lineage>
        <taxon>Bacteria</taxon>
        <taxon>Pseudomonadati</taxon>
        <taxon>Bacteroidota</taxon>
        <taxon>Flavobacteriia</taxon>
        <taxon>Flavobacteriales</taxon>
        <taxon>Flavobacteriaceae</taxon>
        <taxon>Flavivirga</taxon>
    </lineage>
</organism>
<proteinExistence type="predicted"/>
<evidence type="ECO:0008006" key="4">
    <source>
        <dbReference type="Google" id="ProtNLM"/>
    </source>
</evidence>
<dbReference type="STRING" id="1849968.A8C32_08260"/>
<dbReference type="AlphaFoldDB" id="A0A1E5SJ49"/>
<dbReference type="Proteomes" id="UP000095713">
    <property type="component" value="Unassembled WGS sequence"/>
</dbReference>
<feature type="chain" id="PRO_5009185051" description="Thioredoxin-like fold domain-containing protein" evidence="1">
    <location>
        <begin position="23"/>
        <end position="276"/>
    </location>
</feature>
<dbReference type="Gene3D" id="1.10.472.60">
    <property type="entry name" value="putative protein disulfide isomerase domain"/>
    <property type="match status" value="1"/>
</dbReference>
<name>A0A1E5SJ49_9FLAO</name>
<evidence type="ECO:0000313" key="3">
    <source>
        <dbReference type="Proteomes" id="UP000095713"/>
    </source>
</evidence>
<keyword evidence="1" id="KW-0732">Signal</keyword>
<gene>
    <name evidence="2" type="ORF">A8C32_08260</name>
</gene>
<comment type="caution">
    <text evidence="2">The sequence shown here is derived from an EMBL/GenBank/DDBJ whole genome shotgun (WGS) entry which is preliminary data.</text>
</comment>
<dbReference type="Gene3D" id="3.40.30.10">
    <property type="entry name" value="Glutaredoxin"/>
    <property type="match status" value="1"/>
</dbReference>
<dbReference type="EMBL" id="MDJD01000054">
    <property type="protein sequence ID" value="OEJ99157.1"/>
    <property type="molecule type" value="Genomic_DNA"/>
</dbReference>
<dbReference type="CDD" id="cd03025">
    <property type="entry name" value="DsbA_FrnE_like"/>
    <property type="match status" value="1"/>
</dbReference>
<dbReference type="SUPFAM" id="SSF52833">
    <property type="entry name" value="Thioredoxin-like"/>
    <property type="match status" value="1"/>
</dbReference>
<reference evidence="2 3" key="1">
    <citation type="submission" date="2016-05" db="EMBL/GenBank/DDBJ databases">
        <title>Draft Genome Sequence of Algibacter sp. Strain SK-16 Isolated from the Surface Water of Aburatsubo Inlet.</title>
        <authorList>
            <person name="Wong S.-K."/>
            <person name="Yoshizawa S."/>
            <person name="Nakajima Y."/>
            <person name="Ogura Y."/>
            <person name="Tetsuya H."/>
            <person name="Hamasaki K."/>
        </authorList>
    </citation>
    <scope>NUCLEOTIDE SEQUENCE [LARGE SCALE GENOMIC DNA]</scope>
    <source>
        <strain evidence="2 3">SK-16</strain>
    </source>
</reference>
<feature type="signal peptide" evidence="1">
    <location>
        <begin position="1"/>
        <end position="22"/>
    </location>
</feature>
<keyword evidence="3" id="KW-1185">Reference proteome</keyword>
<evidence type="ECO:0000313" key="2">
    <source>
        <dbReference type="EMBL" id="OEJ99157.1"/>
    </source>
</evidence>
<protein>
    <recommendedName>
        <fullName evidence="4">Thioredoxin-like fold domain-containing protein</fullName>
    </recommendedName>
</protein>
<dbReference type="InterPro" id="IPR036249">
    <property type="entry name" value="Thioredoxin-like_sf"/>
</dbReference>
<evidence type="ECO:0000256" key="1">
    <source>
        <dbReference type="SAM" id="SignalP"/>
    </source>
</evidence>
<dbReference type="PROSITE" id="PS51257">
    <property type="entry name" value="PROKAR_LIPOPROTEIN"/>
    <property type="match status" value="1"/>
</dbReference>